<name>A0A7U2FA36_PHANO</name>
<dbReference type="Proteomes" id="UP000663193">
    <property type="component" value="Chromosome 12"/>
</dbReference>
<evidence type="ECO:0000313" key="2">
    <source>
        <dbReference type="Proteomes" id="UP000663193"/>
    </source>
</evidence>
<protein>
    <submittedName>
        <fullName evidence="1">Uncharacterized protein</fullName>
    </submittedName>
</protein>
<proteinExistence type="predicted"/>
<gene>
    <name evidence="1" type="ORF">JI435_121640</name>
</gene>
<accession>A0A7U2FA36</accession>
<dbReference type="VEuPathDB" id="FungiDB:JI435_121640"/>
<evidence type="ECO:0000313" key="1">
    <source>
        <dbReference type="EMBL" id="QRD01515.1"/>
    </source>
</evidence>
<dbReference type="AlphaFoldDB" id="A0A7U2FA36"/>
<dbReference type="EMBL" id="CP069034">
    <property type="protein sequence ID" value="QRD01515.1"/>
    <property type="molecule type" value="Genomic_DNA"/>
</dbReference>
<keyword evidence="2" id="KW-1185">Reference proteome</keyword>
<sequence>MRASMESFVAEPKCTRVQYRANGKISTVGQLAVWINRAIAIRDGTRELILTMHGVRLEAFGREA</sequence>
<organism evidence="1 2">
    <name type="scientific">Phaeosphaeria nodorum (strain SN15 / ATCC MYA-4574 / FGSC 10173)</name>
    <name type="common">Glume blotch fungus</name>
    <name type="synonym">Parastagonospora nodorum</name>
    <dbReference type="NCBI Taxonomy" id="321614"/>
    <lineage>
        <taxon>Eukaryota</taxon>
        <taxon>Fungi</taxon>
        <taxon>Dikarya</taxon>
        <taxon>Ascomycota</taxon>
        <taxon>Pezizomycotina</taxon>
        <taxon>Dothideomycetes</taxon>
        <taxon>Pleosporomycetidae</taxon>
        <taxon>Pleosporales</taxon>
        <taxon>Pleosporineae</taxon>
        <taxon>Phaeosphaeriaceae</taxon>
        <taxon>Parastagonospora</taxon>
    </lineage>
</organism>
<reference evidence="2" key="1">
    <citation type="journal article" date="2021" name="BMC Genomics">
        <title>Chromosome-level genome assembly and manually-curated proteome of model necrotroph Parastagonospora nodorum Sn15 reveals a genome-wide trove of candidate effector homologs, and redundancy of virulence-related functions within an accessory chromosome.</title>
        <authorList>
            <person name="Bertazzoni S."/>
            <person name="Jones D.A.B."/>
            <person name="Phan H.T."/>
            <person name="Tan K.-C."/>
            <person name="Hane J.K."/>
        </authorList>
    </citation>
    <scope>NUCLEOTIDE SEQUENCE [LARGE SCALE GENOMIC DNA]</scope>
    <source>
        <strain evidence="2">SN15 / ATCC MYA-4574 / FGSC 10173)</strain>
    </source>
</reference>